<proteinExistence type="predicted"/>
<reference evidence="1 2" key="1">
    <citation type="submission" date="2013-11" db="EMBL/GenBank/DDBJ databases">
        <title>Opisthorchis viverrini - life in the bile duct.</title>
        <authorList>
            <person name="Young N.D."/>
            <person name="Nagarajan N."/>
            <person name="Lin S.J."/>
            <person name="Korhonen P.K."/>
            <person name="Jex A.R."/>
            <person name="Hall R.S."/>
            <person name="Safavi-Hemami H."/>
            <person name="Kaewkong W."/>
            <person name="Bertrand D."/>
            <person name="Gao S."/>
            <person name="Seet Q."/>
            <person name="Wongkham S."/>
            <person name="Teh B.T."/>
            <person name="Wongkham C."/>
            <person name="Intapan P.M."/>
            <person name="Maleewong W."/>
            <person name="Yang X."/>
            <person name="Hu M."/>
            <person name="Wang Z."/>
            <person name="Hofmann A."/>
            <person name="Sternberg P.W."/>
            <person name="Tan P."/>
            <person name="Wang J."/>
            <person name="Gasser R.B."/>
        </authorList>
    </citation>
    <scope>NUCLEOTIDE SEQUENCE [LARGE SCALE GENOMIC DNA]</scope>
</reference>
<organism evidence="1 2">
    <name type="scientific">Opisthorchis viverrini</name>
    <name type="common">Southeast Asian liver fluke</name>
    <dbReference type="NCBI Taxonomy" id="6198"/>
    <lineage>
        <taxon>Eukaryota</taxon>
        <taxon>Metazoa</taxon>
        <taxon>Spiralia</taxon>
        <taxon>Lophotrochozoa</taxon>
        <taxon>Platyhelminthes</taxon>
        <taxon>Trematoda</taxon>
        <taxon>Digenea</taxon>
        <taxon>Opisthorchiida</taxon>
        <taxon>Opisthorchiata</taxon>
        <taxon>Opisthorchiidae</taxon>
        <taxon>Opisthorchis</taxon>
    </lineage>
</organism>
<protein>
    <submittedName>
        <fullName evidence="1">Uncharacterized protein</fullName>
    </submittedName>
</protein>
<evidence type="ECO:0000313" key="2">
    <source>
        <dbReference type="Proteomes" id="UP000054324"/>
    </source>
</evidence>
<sequence length="161" mass="18061">MCDRPSSRVTKPRKHRLFNPGIAFVKDNQVAGGLAYLRWRLNRRPSVTTHFQHPIRLTISANARSGGPDPNTIGGCRNEPNITRIEQQVPKSRRPVNHKTSRSRDISMNSYHVVKAGITEIKKCGVDVDRETPGQQPASETTLTKGCVKRFFRSKFGLAQA</sequence>
<accession>A0A074ZMK6</accession>
<dbReference type="Proteomes" id="UP000054324">
    <property type="component" value="Unassembled WGS sequence"/>
</dbReference>
<evidence type="ECO:0000313" key="1">
    <source>
        <dbReference type="EMBL" id="KER28336.1"/>
    </source>
</evidence>
<dbReference type="RefSeq" id="XP_009167898.1">
    <property type="nucleotide sequence ID" value="XM_009169634.1"/>
</dbReference>
<gene>
    <name evidence="1" type="ORF">T265_04796</name>
</gene>
<dbReference type="AlphaFoldDB" id="A0A074ZMK6"/>
<dbReference type="EMBL" id="KL596701">
    <property type="protein sequence ID" value="KER28336.1"/>
    <property type="molecule type" value="Genomic_DNA"/>
</dbReference>
<dbReference type="GeneID" id="20318978"/>
<keyword evidence="2" id="KW-1185">Reference proteome</keyword>
<dbReference type="CTD" id="20318978"/>
<name>A0A074ZMK6_OPIVI</name>
<dbReference type="KEGG" id="ovi:T265_04796"/>